<accession>A0A0G4NXS5</accession>
<reference evidence="1 2" key="1">
    <citation type="journal article" date="2014" name="Nat. Commun.">
        <title>Multiple recent horizontal transfers of a large genomic region in cheese making fungi.</title>
        <authorList>
            <person name="Cheeseman K."/>
            <person name="Ropars J."/>
            <person name="Renault P."/>
            <person name="Dupont J."/>
            <person name="Gouzy J."/>
            <person name="Branca A."/>
            <person name="Abraham A.L."/>
            <person name="Ceppi M."/>
            <person name="Conseiller E."/>
            <person name="Debuchy R."/>
            <person name="Malagnac F."/>
            <person name="Goarin A."/>
            <person name="Silar P."/>
            <person name="Lacoste S."/>
            <person name="Sallet E."/>
            <person name="Bensimon A."/>
            <person name="Giraud T."/>
            <person name="Brygoo Y."/>
        </authorList>
    </citation>
    <scope>NUCLEOTIDE SEQUENCE [LARGE SCALE GENOMIC DNA]</scope>
    <source>
        <strain evidence="2">FM 013</strain>
    </source>
</reference>
<protein>
    <submittedName>
        <fullName evidence="1">Str. FM013</fullName>
    </submittedName>
</protein>
<organism evidence="1 2">
    <name type="scientific">Penicillium camemberti (strain FM 013)</name>
    <dbReference type="NCBI Taxonomy" id="1429867"/>
    <lineage>
        <taxon>Eukaryota</taxon>
        <taxon>Fungi</taxon>
        <taxon>Dikarya</taxon>
        <taxon>Ascomycota</taxon>
        <taxon>Pezizomycotina</taxon>
        <taxon>Eurotiomycetes</taxon>
        <taxon>Eurotiomycetidae</taxon>
        <taxon>Eurotiales</taxon>
        <taxon>Aspergillaceae</taxon>
        <taxon>Penicillium</taxon>
    </lineage>
</organism>
<dbReference type="AlphaFoldDB" id="A0A0G4NXS5"/>
<sequence>MVGWMPVGLLNLGEHIKQIRLDVTIAHFPDDLLSTRRVPQHNGYTCAKSFGRTTVHAPLLGHESART</sequence>
<proteinExistence type="predicted"/>
<dbReference type="Proteomes" id="UP000053732">
    <property type="component" value="Unassembled WGS sequence"/>
</dbReference>
<gene>
    <name evidence="1" type="ORF">PCAMFM013_S002g000762</name>
</gene>
<evidence type="ECO:0000313" key="1">
    <source>
        <dbReference type="EMBL" id="CRL18892.1"/>
    </source>
</evidence>
<evidence type="ECO:0000313" key="2">
    <source>
        <dbReference type="Proteomes" id="UP000053732"/>
    </source>
</evidence>
<name>A0A0G4NXS5_PENC3</name>
<keyword evidence="2" id="KW-1185">Reference proteome</keyword>
<dbReference type="EMBL" id="HG793135">
    <property type="protein sequence ID" value="CRL18892.1"/>
    <property type="molecule type" value="Genomic_DNA"/>
</dbReference>